<organism evidence="2 3">
    <name type="scientific">Punica granatum</name>
    <name type="common">Pomegranate</name>
    <dbReference type="NCBI Taxonomy" id="22663"/>
    <lineage>
        <taxon>Eukaryota</taxon>
        <taxon>Viridiplantae</taxon>
        <taxon>Streptophyta</taxon>
        <taxon>Embryophyta</taxon>
        <taxon>Tracheophyta</taxon>
        <taxon>Spermatophyta</taxon>
        <taxon>Magnoliopsida</taxon>
        <taxon>eudicotyledons</taxon>
        <taxon>Gunneridae</taxon>
        <taxon>Pentapetalae</taxon>
        <taxon>rosids</taxon>
        <taxon>malvids</taxon>
        <taxon>Myrtales</taxon>
        <taxon>Lythraceae</taxon>
        <taxon>Punica</taxon>
    </lineage>
</organism>
<dbReference type="EMBL" id="MTKT01002534">
    <property type="protein sequence ID" value="OWM77353.1"/>
    <property type="molecule type" value="Genomic_DNA"/>
</dbReference>
<sequence length="88" mass="9714">MVPLKMKIIMLVIWAMSIQQLYLLGSPSSLKSRCHYPVPLPGYPSCGCCPTLLLLPAAAMKFPRAIKSMLLLACVRSSYGKLEHPLLL</sequence>
<protein>
    <recommendedName>
        <fullName evidence="4">Secreted protein</fullName>
    </recommendedName>
</protein>
<reference evidence="3" key="1">
    <citation type="journal article" date="2017" name="Plant J.">
        <title>The pomegranate (Punica granatum L.) genome and the genomics of punicalagin biosynthesis.</title>
        <authorList>
            <person name="Qin G."/>
            <person name="Xu C."/>
            <person name="Ming R."/>
            <person name="Tang H."/>
            <person name="Guyot R."/>
            <person name="Kramer E.M."/>
            <person name="Hu Y."/>
            <person name="Yi X."/>
            <person name="Qi Y."/>
            <person name="Xu X."/>
            <person name="Gao Z."/>
            <person name="Pan H."/>
            <person name="Jian J."/>
            <person name="Tian Y."/>
            <person name="Yue Z."/>
            <person name="Xu Y."/>
        </authorList>
    </citation>
    <scope>NUCLEOTIDE SEQUENCE [LARGE SCALE GENOMIC DNA]</scope>
    <source>
        <strain evidence="3">cv. Dabenzi</strain>
    </source>
</reference>
<feature type="signal peptide" evidence="1">
    <location>
        <begin position="1"/>
        <end position="20"/>
    </location>
</feature>
<comment type="caution">
    <text evidence="2">The sequence shown here is derived from an EMBL/GenBank/DDBJ whole genome shotgun (WGS) entry which is preliminary data.</text>
</comment>
<keyword evidence="1" id="KW-0732">Signal</keyword>
<accession>A0A218WXH2</accession>
<dbReference type="AlphaFoldDB" id="A0A218WXH2"/>
<evidence type="ECO:0000313" key="2">
    <source>
        <dbReference type="EMBL" id="OWM77353.1"/>
    </source>
</evidence>
<evidence type="ECO:0000256" key="1">
    <source>
        <dbReference type="SAM" id="SignalP"/>
    </source>
</evidence>
<proteinExistence type="predicted"/>
<dbReference type="Proteomes" id="UP000197138">
    <property type="component" value="Unassembled WGS sequence"/>
</dbReference>
<gene>
    <name evidence="2" type="ORF">CDL15_Pgr016750</name>
</gene>
<name>A0A218WXH2_PUNGR</name>
<evidence type="ECO:0008006" key="4">
    <source>
        <dbReference type="Google" id="ProtNLM"/>
    </source>
</evidence>
<evidence type="ECO:0000313" key="3">
    <source>
        <dbReference type="Proteomes" id="UP000197138"/>
    </source>
</evidence>
<feature type="chain" id="PRO_5012194500" description="Secreted protein" evidence="1">
    <location>
        <begin position="21"/>
        <end position="88"/>
    </location>
</feature>